<evidence type="ECO:0000313" key="2">
    <source>
        <dbReference type="Proteomes" id="UP001143304"/>
    </source>
</evidence>
<keyword evidence="2" id="KW-1185">Reference proteome</keyword>
<dbReference type="RefSeq" id="WP_279247992.1">
    <property type="nucleotide sequence ID" value="NZ_SHNO01000001.1"/>
</dbReference>
<dbReference type="Proteomes" id="UP001143304">
    <property type="component" value="Unassembled WGS sequence"/>
</dbReference>
<protein>
    <submittedName>
        <fullName evidence="1">Uncharacterized protein</fullName>
    </submittedName>
</protein>
<comment type="caution">
    <text evidence="1">The sequence shown here is derived from an EMBL/GenBank/DDBJ whole genome shotgun (WGS) entry which is preliminary data.</text>
</comment>
<reference evidence="1" key="1">
    <citation type="submission" date="2019-02" db="EMBL/GenBank/DDBJ databases">
        <authorList>
            <person name="Li S.-H."/>
        </authorList>
    </citation>
    <scope>NUCLEOTIDE SEQUENCE</scope>
    <source>
        <strain evidence="1">IMCC11814</strain>
    </source>
</reference>
<gene>
    <name evidence="1" type="ORF">EYC82_02560</name>
</gene>
<sequence length="74" mass="8256">MTSHICPAGRFIPADTVVTPPSTAFLMRKVLELAPTLSDTMVAQSKFLVSRFTFSFFKDQETELIPSPFALLVY</sequence>
<proteinExistence type="predicted"/>
<evidence type="ECO:0000313" key="1">
    <source>
        <dbReference type="EMBL" id="MCX2976238.1"/>
    </source>
</evidence>
<name>A0ABT3T1V6_9GAMM</name>
<accession>A0ABT3T1V6</accession>
<organism evidence="1 2">
    <name type="scientific">Candidatus Marimicrobium litorale</name>
    <dbReference type="NCBI Taxonomy" id="2518991"/>
    <lineage>
        <taxon>Bacteria</taxon>
        <taxon>Pseudomonadati</taxon>
        <taxon>Pseudomonadota</taxon>
        <taxon>Gammaproteobacteria</taxon>
        <taxon>Cellvibrionales</taxon>
        <taxon>Halieaceae</taxon>
        <taxon>Marimicrobium</taxon>
    </lineage>
</organism>
<dbReference type="EMBL" id="SHNO01000001">
    <property type="protein sequence ID" value="MCX2976238.1"/>
    <property type="molecule type" value="Genomic_DNA"/>
</dbReference>